<dbReference type="OrthoDB" id="9904331at2759"/>
<dbReference type="InParanoid" id="A0A6J2Q5K7"/>
<proteinExistence type="predicted"/>
<feature type="transmembrane region" description="Helical" evidence="1">
    <location>
        <begin position="12"/>
        <end position="34"/>
    </location>
</feature>
<keyword evidence="2" id="KW-1185">Reference proteome</keyword>
<accession>A0A6J2Q5K7</accession>
<dbReference type="RefSeq" id="XP_029292775.1">
    <property type="nucleotide sequence ID" value="XM_029436915.1"/>
</dbReference>
<organism evidence="2 3">
    <name type="scientific">Cottoperca gobio</name>
    <name type="common">Frogmouth</name>
    <name type="synonym">Aphritis gobio</name>
    <dbReference type="NCBI Taxonomy" id="56716"/>
    <lineage>
        <taxon>Eukaryota</taxon>
        <taxon>Metazoa</taxon>
        <taxon>Chordata</taxon>
        <taxon>Craniata</taxon>
        <taxon>Vertebrata</taxon>
        <taxon>Euteleostomi</taxon>
        <taxon>Actinopterygii</taxon>
        <taxon>Neopterygii</taxon>
        <taxon>Teleostei</taxon>
        <taxon>Neoteleostei</taxon>
        <taxon>Acanthomorphata</taxon>
        <taxon>Eupercaria</taxon>
        <taxon>Perciformes</taxon>
        <taxon>Notothenioidei</taxon>
        <taxon>Bovichtidae</taxon>
        <taxon>Cottoperca</taxon>
    </lineage>
</organism>
<evidence type="ECO:0000256" key="1">
    <source>
        <dbReference type="SAM" id="Phobius"/>
    </source>
</evidence>
<keyword evidence="1" id="KW-1133">Transmembrane helix</keyword>
<keyword evidence="1" id="KW-0472">Membrane</keyword>
<sequence>MPQHTQHSLIHVLLLWITVLSIVQVVFITLFFTAGHHSPVQNSSTVAPARPMQFQANNTISSPSKHRLLLGNVEMLTFKAAEVNRKITWVTRNEDQSLVSKENGGTVLKIKEDGYFFLNLQVTLSTCNQTWGSKYTVILKSKDKVILQGWTNRNTCSTGLLGKVEELYDGDTLEVIVNRPTTDEIIDDTESLTHLDIIFLKRPKMQL</sequence>
<gene>
    <name evidence="3" type="primary">LOC115011704</name>
</gene>
<keyword evidence="1" id="KW-0812">Transmembrane</keyword>
<protein>
    <submittedName>
        <fullName evidence="3">Uncharacterized protein LOC115011704</fullName>
    </submittedName>
</protein>
<dbReference type="Gene3D" id="2.60.120.40">
    <property type="match status" value="1"/>
</dbReference>
<dbReference type="SUPFAM" id="SSF49842">
    <property type="entry name" value="TNF-like"/>
    <property type="match status" value="1"/>
</dbReference>
<reference evidence="3" key="1">
    <citation type="submission" date="2025-08" db="UniProtKB">
        <authorList>
            <consortium name="RefSeq"/>
        </authorList>
    </citation>
    <scope>IDENTIFICATION</scope>
</reference>
<evidence type="ECO:0000313" key="3">
    <source>
        <dbReference type="RefSeq" id="XP_029292775.1"/>
    </source>
</evidence>
<evidence type="ECO:0000313" key="2">
    <source>
        <dbReference type="Proteomes" id="UP000504630"/>
    </source>
</evidence>
<dbReference type="AlphaFoldDB" id="A0A6J2Q5K7"/>
<name>A0A6J2Q5K7_COTGO</name>
<dbReference type="GeneID" id="115011704"/>
<dbReference type="Proteomes" id="UP000504630">
    <property type="component" value="Chromosome 8"/>
</dbReference>
<dbReference type="InterPro" id="IPR008983">
    <property type="entry name" value="Tumour_necrosis_fac-like_dom"/>
</dbReference>
<dbReference type="KEGG" id="cgob:115011704"/>